<dbReference type="SUPFAM" id="SSF52540">
    <property type="entry name" value="P-loop containing nucleoside triphosphate hydrolases"/>
    <property type="match status" value="1"/>
</dbReference>
<evidence type="ECO:0000256" key="2">
    <source>
        <dbReference type="ARBA" id="ARBA00022821"/>
    </source>
</evidence>
<proteinExistence type="predicted"/>
<evidence type="ECO:0000259" key="3">
    <source>
        <dbReference type="Pfam" id="PF00931"/>
    </source>
</evidence>
<dbReference type="InterPro" id="IPR044974">
    <property type="entry name" value="Disease_R_plants"/>
</dbReference>
<dbReference type="AlphaFoldDB" id="A0A438BQF2"/>
<dbReference type="PANTHER" id="PTHR23155:SF1193">
    <property type="entry name" value="DISEASE RESISTANCE PROTEIN RPP13-RELATED"/>
    <property type="match status" value="1"/>
</dbReference>
<evidence type="ECO:0000259" key="4">
    <source>
        <dbReference type="Pfam" id="PF23559"/>
    </source>
</evidence>
<dbReference type="InterPro" id="IPR058922">
    <property type="entry name" value="WHD_DRP"/>
</dbReference>
<dbReference type="GO" id="GO:0006952">
    <property type="term" value="P:defense response"/>
    <property type="evidence" value="ECO:0007669"/>
    <property type="project" value="InterPro"/>
</dbReference>
<dbReference type="Gene3D" id="3.40.50.300">
    <property type="entry name" value="P-loop containing nucleotide triphosphate hydrolases"/>
    <property type="match status" value="1"/>
</dbReference>
<name>A0A438BQF2_VITVI</name>
<dbReference type="GO" id="GO:0043531">
    <property type="term" value="F:ADP binding"/>
    <property type="evidence" value="ECO:0007669"/>
    <property type="project" value="InterPro"/>
</dbReference>
<dbReference type="Pfam" id="PF00931">
    <property type="entry name" value="NB-ARC"/>
    <property type="match status" value="1"/>
</dbReference>
<dbReference type="Pfam" id="PF23559">
    <property type="entry name" value="WHD_DRP"/>
    <property type="match status" value="1"/>
</dbReference>
<dbReference type="Proteomes" id="UP000288805">
    <property type="component" value="Unassembled WGS sequence"/>
</dbReference>
<feature type="domain" description="Disease resistance protein winged helix" evidence="4">
    <location>
        <begin position="200"/>
        <end position="239"/>
    </location>
</feature>
<evidence type="ECO:0000256" key="1">
    <source>
        <dbReference type="ARBA" id="ARBA00022737"/>
    </source>
</evidence>
<dbReference type="EMBL" id="QGNW01002662">
    <property type="protein sequence ID" value="RVW13194.1"/>
    <property type="molecule type" value="Genomic_DNA"/>
</dbReference>
<protein>
    <submittedName>
        <fullName evidence="5">Putative disease resistance protein</fullName>
    </submittedName>
</protein>
<organism evidence="5 6">
    <name type="scientific">Vitis vinifera</name>
    <name type="common">Grape</name>
    <dbReference type="NCBI Taxonomy" id="29760"/>
    <lineage>
        <taxon>Eukaryota</taxon>
        <taxon>Viridiplantae</taxon>
        <taxon>Streptophyta</taxon>
        <taxon>Embryophyta</taxon>
        <taxon>Tracheophyta</taxon>
        <taxon>Spermatophyta</taxon>
        <taxon>Magnoliopsida</taxon>
        <taxon>eudicotyledons</taxon>
        <taxon>Gunneridae</taxon>
        <taxon>Pentapetalae</taxon>
        <taxon>rosids</taxon>
        <taxon>Vitales</taxon>
        <taxon>Vitaceae</taxon>
        <taxon>Viteae</taxon>
        <taxon>Vitis</taxon>
    </lineage>
</organism>
<evidence type="ECO:0000313" key="6">
    <source>
        <dbReference type="Proteomes" id="UP000288805"/>
    </source>
</evidence>
<feature type="domain" description="NB-ARC" evidence="3">
    <location>
        <begin position="80"/>
        <end position="150"/>
    </location>
</feature>
<gene>
    <name evidence="5" type="primary">VvCHDh000660_14</name>
    <name evidence="5" type="ORF">CK203_097765</name>
</gene>
<reference evidence="5 6" key="1">
    <citation type="journal article" date="2018" name="PLoS Genet.">
        <title>Population sequencing reveals clonal diversity and ancestral inbreeding in the grapevine cultivar Chardonnay.</title>
        <authorList>
            <person name="Roach M.J."/>
            <person name="Johnson D.L."/>
            <person name="Bohlmann J."/>
            <person name="van Vuuren H.J."/>
            <person name="Jones S.J."/>
            <person name="Pretorius I.S."/>
            <person name="Schmidt S.A."/>
            <person name="Borneman A.R."/>
        </authorList>
    </citation>
    <scope>NUCLEOTIDE SEQUENCE [LARGE SCALE GENOMIC DNA]</scope>
    <source>
        <strain evidence="6">cv. Chardonnay</strain>
        <tissue evidence="5">Leaf</tissue>
    </source>
</reference>
<keyword evidence="1" id="KW-0677">Repeat</keyword>
<evidence type="ECO:0000313" key="5">
    <source>
        <dbReference type="EMBL" id="RVW13194.1"/>
    </source>
</evidence>
<sequence>MQSKRKTQGCVTGFSDIRDVAYDAEDVVDMFILKAEALRRKSLSARFPKAEEWAAIGKTNLAKKVYNHSRVVDHFQSCHEARKIEKFQENELGNFLHDQLKEKRFLVVLDDIWRSDDWKCLANAFPEESDGSRLLLTSRNKDVALQADAQKLKEFGKRMVKKCAGLPLAIVVLGGLLSSKKQLSTEWEKASSQKIRLSPQENLLLLWMAEGFIPQQDERRMEDTAEDYLNELISRNLVHGSNMGFDLEVSQFSNSIAKLENLRSLYLETPDQIEREILNPFQLETSSYPFSLDHSLNPYDFAASDPPSIRLLS</sequence>
<comment type="caution">
    <text evidence="5">The sequence shown here is derived from an EMBL/GenBank/DDBJ whole genome shotgun (WGS) entry which is preliminary data.</text>
</comment>
<keyword evidence="2" id="KW-0611">Plant defense</keyword>
<accession>A0A438BQF2</accession>
<dbReference type="InterPro" id="IPR027417">
    <property type="entry name" value="P-loop_NTPase"/>
</dbReference>
<dbReference type="InterPro" id="IPR002182">
    <property type="entry name" value="NB-ARC"/>
</dbReference>
<dbReference type="PANTHER" id="PTHR23155">
    <property type="entry name" value="DISEASE RESISTANCE PROTEIN RP"/>
    <property type="match status" value="1"/>
</dbReference>